<sequence length="213" mass="22815">MRAALLLALLFASSLRGKAQCNATCVACLAQVQNKIAVSKCALQVRLHHADGHPHRSQLHSQLLSGGELHRHHGTCAAVRGEPTNSCYQASALARAKTFPDLIHPFVHCFQSSHRITTCTAYMHAVTSAEHVTCALTGWDVSADYQQAPDILALLLGQSPSSQLTYDGCSNMQLLAGLGISCMMMYCSSPAAAPDLVSDLAAVMWHADFDARS</sequence>
<accession>A0A699ZE40</accession>
<proteinExistence type="predicted"/>
<feature type="chain" id="PRO_5025359342" evidence="1">
    <location>
        <begin position="20"/>
        <end position="213"/>
    </location>
</feature>
<evidence type="ECO:0000313" key="3">
    <source>
        <dbReference type="Proteomes" id="UP000485058"/>
    </source>
</evidence>
<dbReference type="AlphaFoldDB" id="A0A699ZE40"/>
<name>A0A699ZE40_HAELA</name>
<organism evidence="2 3">
    <name type="scientific">Haematococcus lacustris</name>
    <name type="common">Green alga</name>
    <name type="synonym">Haematococcus pluvialis</name>
    <dbReference type="NCBI Taxonomy" id="44745"/>
    <lineage>
        <taxon>Eukaryota</taxon>
        <taxon>Viridiplantae</taxon>
        <taxon>Chlorophyta</taxon>
        <taxon>core chlorophytes</taxon>
        <taxon>Chlorophyceae</taxon>
        <taxon>CS clade</taxon>
        <taxon>Chlamydomonadales</taxon>
        <taxon>Haematococcaceae</taxon>
        <taxon>Haematococcus</taxon>
    </lineage>
</organism>
<feature type="signal peptide" evidence="1">
    <location>
        <begin position="1"/>
        <end position="19"/>
    </location>
</feature>
<dbReference type="Proteomes" id="UP000485058">
    <property type="component" value="Unassembled WGS sequence"/>
</dbReference>
<dbReference type="EMBL" id="BLLF01001175">
    <property type="protein sequence ID" value="GFH17609.1"/>
    <property type="molecule type" value="Genomic_DNA"/>
</dbReference>
<evidence type="ECO:0000313" key="2">
    <source>
        <dbReference type="EMBL" id="GFH17609.1"/>
    </source>
</evidence>
<reference evidence="2 3" key="1">
    <citation type="submission" date="2020-02" db="EMBL/GenBank/DDBJ databases">
        <title>Draft genome sequence of Haematococcus lacustris strain NIES-144.</title>
        <authorList>
            <person name="Morimoto D."/>
            <person name="Nakagawa S."/>
            <person name="Yoshida T."/>
            <person name="Sawayama S."/>
        </authorList>
    </citation>
    <scope>NUCLEOTIDE SEQUENCE [LARGE SCALE GENOMIC DNA]</scope>
    <source>
        <strain evidence="2 3">NIES-144</strain>
    </source>
</reference>
<gene>
    <name evidence="2" type="ORF">HaLaN_14277</name>
</gene>
<comment type="caution">
    <text evidence="2">The sequence shown here is derived from an EMBL/GenBank/DDBJ whole genome shotgun (WGS) entry which is preliminary data.</text>
</comment>
<protein>
    <submittedName>
        <fullName evidence="2">Uncharacterized protein</fullName>
    </submittedName>
</protein>
<keyword evidence="3" id="KW-1185">Reference proteome</keyword>
<keyword evidence="1" id="KW-0732">Signal</keyword>
<evidence type="ECO:0000256" key="1">
    <source>
        <dbReference type="SAM" id="SignalP"/>
    </source>
</evidence>